<evidence type="ECO:0000313" key="7">
    <source>
        <dbReference type="EMBL" id="MXU83890.1"/>
    </source>
</evidence>
<sequence>MQLVLFIVIVTFTPLSCEVQSESIPVIVGEMNKLPEDCKEKLIQEMKDQCSGHIFQPTMCVGGECVQTCSRDYVKISG</sequence>
<dbReference type="InterPro" id="IPR021971">
    <property type="entry name" value="Salp15"/>
</dbReference>
<dbReference type="EMBL" id="GIFC01001807">
    <property type="protein sequence ID" value="MXU83890.1"/>
    <property type="molecule type" value="Transcribed_RNA"/>
</dbReference>
<dbReference type="GO" id="GO:0005576">
    <property type="term" value="C:extracellular region"/>
    <property type="evidence" value="ECO:0007669"/>
    <property type="project" value="UniProtKB-SubCell"/>
</dbReference>
<reference evidence="7" key="1">
    <citation type="submission" date="2019-12" db="EMBL/GenBank/DDBJ databases">
        <title>An insight into the sialome of adult female Ixodes ricinus ticks feeding for 6 days.</title>
        <authorList>
            <person name="Perner J."/>
            <person name="Ribeiro J.M.C."/>
        </authorList>
    </citation>
    <scope>NUCLEOTIDE SEQUENCE</scope>
    <source>
        <strain evidence="7">Semi-engorged</strain>
        <tissue evidence="7">Salivary glands</tissue>
    </source>
</reference>
<accession>A0A6B0U5B5</accession>
<keyword evidence="2" id="KW-0964">Secreted</keyword>
<feature type="chain" id="PRO_5025659061" evidence="6">
    <location>
        <begin position="22"/>
        <end position="78"/>
    </location>
</feature>
<organism evidence="7">
    <name type="scientific">Ixodes ricinus</name>
    <name type="common">Common tick</name>
    <name type="synonym">Acarus ricinus</name>
    <dbReference type="NCBI Taxonomy" id="34613"/>
    <lineage>
        <taxon>Eukaryota</taxon>
        <taxon>Metazoa</taxon>
        <taxon>Ecdysozoa</taxon>
        <taxon>Arthropoda</taxon>
        <taxon>Chelicerata</taxon>
        <taxon>Arachnida</taxon>
        <taxon>Acari</taxon>
        <taxon>Parasitiformes</taxon>
        <taxon>Ixodida</taxon>
        <taxon>Ixodoidea</taxon>
        <taxon>Ixodidae</taxon>
        <taxon>Ixodinae</taxon>
        <taxon>Ixodes</taxon>
    </lineage>
</organism>
<keyword evidence="3 6" id="KW-0732">Signal</keyword>
<comment type="similarity">
    <text evidence="5">Belongs to the salp15 family.</text>
</comment>
<evidence type="ECO:0000256" key="5">
    <source>
        <dbReference type="ARBA" id="ARBA00034321"/>
    </source>
</evidence>
<proteinExistence type="inferred from homology"/>
<evidence type="ECO:0000256" key="4">
    <source>
        <dbReference type="ARBA" id="ARBA00023180"/>
    </source>
</evidence>
<feature type="signal peptide" evidence="6">
    <location>
        <begin position="1"/>
        <end position="21"/>
    </location>
</feature>
<evidence type="ECO:0000256" key="3">
    <source>
        <dbReference type="ARBA" id="ARBA00022729"/>
    </source>
</evidence>
<name>A0A6B0U5B5_IXORI</name>
<dbReference type="AlphaFoldDB" id="A0A6B0U5B5"/>
<comment type="subcellular location">
    <subcellularLocation>
        <location evidence="1">Secreted</location>
    </subcellularLocation>
</comment>
<dbReference type="Pfam" id="PF12115">
    <property type="entry name" value="Salp15"/>
    <property type="match status" value="1"/>
</dbReference>
<evidence type="ECO:0000256" key="6">
    <source>
        <dbReference type="SAM" id="SignalP"/>
    </source>
</evidence>
<protein>
    <submittedName>
        <fullName evidence="7">Putative thrombospondin</fullName>
    </submittedName>
</protein>
<keyword evidence="4" id="KW-0325">Glycoprotein</keyword>
<evidence type="ECO:0000256" key="2">
    <source>
        <dbReference type="ARBA" id="ARBA00022525"/>
    </source>
</evidence>
<evidence type="ECO:0000256" key="1">
    <source>
        <dbReference type="ARBA" id="ARBA00004613"/>
    </source>
</evidence>